<dbReference type="VEuPathDB" id="FungiDB:LELG_04445"/>
<dbReference type="AlphaFoldDB" id="A5E4A6"/>
<dbReference type="KEGG" id="lel:PVL30_004161"/>
<dbReference type="InParanoid" id="A5E4A6"/>
<evidence type="ECO:0000313" key="3">
    <source>
        <dbReference type="Proteomes" id="UP000001996"/>
    </source>
</evidence>
<accession>A5E4A6</accession>
<feature type="region of interest" description="Disordered" evidence="1">
    <location>
        <begin position="244"/>
        <end position="263"/>
    </location>
</feature>
<evidence type="ECO:0000313" key="2">
    <source>
        <dbReference type="EMBL" id="EDK46264.1"/>
    </source>
</evidence>
<reference evidence="2 3" key="1">
    <citation type="journal article" date="2009" name="Nature">
        <title>Evolution of pathogenicity and sexual reproduction in eight Candida genomes.</title>
        <authorList>
            <person name="Butler G."/>
            <person name="Rasmussen M.D."/>
            <person name="Lin M.F."/>
            <person name="Santos M.A."/>
            <person name="Sakthikumar S."/>
            <person name="Munro C.A."/>
            <person name="Rheinbay E."/>
            <person name="Grabherr M."/>
            <person name="Forche A."/>
            <person name="Reedy J.L."/>
            <person name="Agrafioti I."/>
            <person name="Arnaud M.B."/>
            <person name="Bates S."/>
            <person name="Brown A.J."/>
            <person name="Brunke S."/>
            <person name="Costanzo M.C."/>
            <person name="Fitzpatrick D.A."/>
            <person name="de Groot P.W."/>
            <person name="Harris D."/>
            <person name="Hoyer L.L."/>
            <person name="Hube B."/>
            <person name="Klis F.M."/>
            <person name="Kodira C."/>
            <person name="Lennard N."/>
            <person name="Logue M.E."/>
            <person name="Martin R."/>
            <person name="Neiman A.M."/>
            <person name="Nikolaou E."/>
            <person name="Quail M.A."/>
            <person name="Quinn J."/>
            <person name="Santos M.C."/>
            <person name="Schmitzberger F.F."/>
            <person name="Sherlock G."/>
            <person name="Shah P."/>
            <person name="Silverstein K.A."/>
            <person name="Skrzypek M.S."/>
            <person name="Soll D."/>
            <person name="Staggs R."/>
            <person name="Stansfield I."/>
            <person name="Stumpf M.P."/>
            <person name="Sudbery P.E."/>
            <person name="Srikantha T."/>
            <person name="Zeng Q."/>
            <person name="Berman J."/>
            <person name="Berriman M."/>
            <person name="Heitman J."/>
            <person name="Gow N.A."/>
            <person name="Lorenz M.C."/>
            <person name="Birren B.W."/>
            <person name="Kellis M."/>
            <person name="Cuomo C.A."/>
        </authorList>
    </citation>
    <scope>NUCLEOTIDE SEQUENCE [LARGE SCALE GENOMIC DNA]</scope>
    <source>
        <strain evidence="3">ATCC 11503 / BCRC 21390 / CBS 2605 / JCM 1781 / NBRC 1676 / NRRL YB-4239</strain>
    </source>
</reference>
<dbReference type="OMA" id="DWYHNSP"/>
<evidence type="ECO:0000256" key="1">
    <source>
        <dbReference type="SAM" id="MobiDB-lite"/>
    </source>
</evidence>
<dbReference type="OrthoDB" id="4021409at2759"/>
<protein>
    <submittedName>
        <fullName evidence="2">Uncharacterized protein</fullName>
    </submittedName>
</protein>
<sequence length="475" mass="54051">MVLLGDIVRQQQTLNNLNTLVPTLDELITRTSTVRNKIYDFQSSPSCHGMYIVTTSIIASHLARGRKVVIIDTLNKFPIDLLLRQEKFNKNEHKRLITHYYCDTFGKLFTTLTKLKVHTDTVIIINEFHLLVDVYKLEMSSTFEEMILKHHVECNATYINNKRNGVKTTLPEIPPGSDLLKVSPIVKLGQHLDKLFRVLNRICIQTKSMVFLLGYMDTKYRPFQANTTREEMPLLLSSIASTSSSTTTTTSASASAAKTATPATTARTTLTPLSTNTGYSSFIELGRVVLAPYEFHRSITNRFLFYHEWYHKTPHFLQNYPTENGREKVLYVNQSMLRFVNAVKLETPRESFSPIYFDIDSSFYYDVNEADEKKRKFLAIRDLSQRRAEATLGTNDDSLCEINIESVPKLTQLSSSQPNSLLDSTVIDVTNNDYENTAALNNDYELPSNQHNIGEVNVSEGVKEVIEDSEEDEAI</sequence>
<dbReference type="eggNOG" id="ENOG502RPWZ">
    <property type="taxonomic scope" value="Eukaryota"/>
</dbReference>
<proteinExistence type="predicted"/>
<organism evidence="2 3">
    <name type="scientific">Lodderomyces elongisporus (strain ATCC 11503 / CBS 2605 / JCM 1781 / NBRC 1676 / NRRL YB-4239)</name>
    <name type="common">Yeast</name>
    <name type="synonym">Saccharomyces elongisporus</name>
    <dbReference type="NCBI Taxonomy" id="379508"/>
    <lineage>
        <taxon>Eukaryota</taxon>
        <taxon>Fungi</taxon>
        <taxon>Dikarya</taxon>
        <taxon>Ascomycota</taxon>
        <taxon>Saccharomycotina</taxon>
        <taxon>Pichiomycetes</taxon>
        <taxon>Debaryomycetaceae</taxon>
        <taxon>Candida/Lodderomyces clade</taxon>
        <taxon>Lodderomyces</taxon>
    </lineage>
</organism>
<gene>
    <name evidence="2" type="ORF">LELG_04445</name>
</gene>
<name>A5E4A6_LODEL</name>
<keyword evidence="3" id="KW-1185">Reference proteome</keyword>
<dbReference type="Proteomes" id="UP000001996">
    <property type="component" value="Unassembled WGS sequence"/>
</dbReference>
<dbReference type="EMBL" id="CH981529">
    <property type="protein sequence ID" value="EDK46264.1"/>
    <property type="molecule type" value="Genomic_DNA"/>
</dbReference>
<dbReference type="GeneID" id="5231522"/>
<dbReference type="HOGENOM" id="CLU_634579_0_0_1"/>